<dbReference type="InterPro" id="IPR001505">
    <property type="entry name" value="Copper_CuA"/>
</dbReference>
<dbReference type="InterPro" id="IPR002429">
    <property type="entry name" value="CcO_II-like_C"/>
</dbReference>
<dbReference type="Proteomes" id="UP001232156">
    <property type="component" value="Unassembled WGS sequence"/>
</dbReference>
<dbReference type="SUPFAM" id="SSF49503">
    <property type="entry name" value="Cupredoxins"/>
    <property type="match status" value="1"/>
</dbReference>
<comment type="catalytic activity">
    <reaction evidence="9">
        <text>4 Fe(II)-[cytochrome c] + O2 + 8 H(+)(in) = 4 Fe(III)-[cytochrome c] + 2 H2O + 4 H(+)(out)</text>
        <dbReference type="Rhea" id="RHEA:11436"/>
        <dbReference type="Rhea" id="RHEA-COMP:10350"/>
        <dbReference type="Rhea" id="RHEA-COMP:14399"/>
        <dbReference type="ChEBI" id="CHEBI:15377"/>
        <dbReference type="ChEBI" id="CHEBI:15378"/>
        <dbReference type="ChEBI" id="CHEBI:15379"/>
        <dbReference type="ChEBI" id="CHEBI:29033"/>
        <dbReference type="ChEBI" id="CHEBI:29034"/>
        <dbReference type="EC" id="7.1.1.9"/>
    </reaction>
</comment>
<evidence type="ECO:0000256" key="7">
    <source>
        <dbReference type="ARBA" id="ARBA00023008"/>
    </source>
</evidence>
<keyword evidence="13" id="KW-1185">Reference proteome</keyword>
<reference evidence="12 13" key="1">
    <citation type="submission" date="2023-08" db="EMBL/GenBank/DDBJ databases">
        <title>Alcaligenaceae gen. nov., a novel taxon isolated from the sludge of Yixing Pesticide Factory.</title>
        <authorList>
            <person name="Ruan L."/>
        </authorList>
    </citation>
    <scope>NUCLEOTIDE SEQUENCE [LARGE SCALE GENOMIC DNA]</scope>
    <source>
        <strain evidence="12 13">LG-2</strain>
    </source>
</reference>
<keyword evidence="5" id="KW-0479">Metal-binding</keyword>
<keyword evidence="10" id="KW-0812">Transmembrane</keyword>
<keyword evidence="8 10" id="KW-0472">Membrane</keyword>
<feature type="transmembrane region" description="Helical" evidence="10">
    <location>
        <begin position="51"/>
        <end position="74"/>
    </location>
</feature>
<dbReference type="InterPro" id="IPR008972">
    <property type="entry name" value="Cupredoxin"/>
</dbReference>
<dbReference type="Gene3D" id="2.60.40.420">
    <property type="entry name" value="Cupredoxins - blue copper proteins"/>
    <property type="match status" value="1"/>
</dbReference>
<dbReference type="EMBL" id="JAUZQE010000016">
    <property type="protein sequence ID" value="MDR4125997.1"/>
    <property type="molecule type" value="Genomic_DNA"/>
</dbReference>
<evidence type="ECO:0000256" key="4">
    <source>
        <dbReference type="ARBA" id="ARBA00022448"/>
    </source>
</evidence>
<sequence>MTGKRTAERTRAGVRAVALCGALAPCLAGCVAGPLSALEPASSVTRSVASLWWIMASGTGLILLLMVGLAMLAIRRNPPRAPGHRGVRLLLLFGGIALPVTVIAALLAYTLRLEQAQWPPGAQAEASRAFHVDVIAHQWWWEARYPAATSDADAAAVVPRSINVLYVPAGVPVHVRIMATDVIHAFWAPRIAGKLDAVPGRVNQLRLEIDEPGEYAGVCAEYCGEGHAGMRFTLIAHPPDVLRERLAELAGEAR</sequence>
<comment type="caution">
    <text evidence="12">The sequence shown here is derived from an EMBL/GenBank/DDBJ whole genome shotgun (WGS) entry which is preliminary data.</text>
</comment>
<evidence type="ECO:0000256" key="3">
    <source>
        <dbReference type="ARBA" id="ARBA00007866"/>
    </source>
</evidence>
<name>A0ABU1D6J8_9BURK</name>
<accession>A0ABU1D6J8</accession>
<protein>
    <submittedName>
        <fullName evidence="12">Cytochrome c oxidase subunit II</fullName>
    </submittedName>
</protein>
<keyword evidence="4" id="KW-0813">Transport</keyword>
<dbReference type="PANTHER" id="PTHR22888:SF9">
    <property type="entry name" value="CYTOCHROME C OXIDASE SUBUNIT 2"/>
    <property type="match status" value="1"/>
</dbReference>
<gene>
    <name evidence="12" type="ORF">Q8947_08365</name>
</gene>
<comment type="subcellular location">
    <subcellularLocation>
        <location evidence="1">Membrane</location>
    </subcellularLocation>
    <subcellularLocation>
        <location evidence="2">Periplasm</location>
    </subcellularLocation>
</comment>
<dbReference type="PRINTS" id="PR01166">
    <property type="entry name" value="CYCOXIDASEII"/>
</dbReference>
<dbReference type="PROSITE" id="PS00078">
    <property type="entry name" value="COX2"/>
    <property type="match status" value="1"/>
</dbReference>
<comment type="similarity">
    <text evidence="3">Belongs to the cytochrome c oxidase subunit 2 family.</text>
</comment>
<evidence type="ECO:0000313" key="13">
    <source>
        <dbReference type="Proteomes" id="UP001232156"/>
    </source>
</evidence>
<dbReference type="PANTHER" id="PTHR22888">
    <property type="entry name" value="CYTOCHROME C OXIDASE, SUBUNIT II"/>
    <property type="match status" value="1"/>
</dbReference>
<evidence type="ECO:0000256" key="5">
    <source>
        <dbReference type="ARBA" id="ARBA00022723"/>
    </source>
</evidence>
<evidence type="ECO:0000313" key="12">
    <source>
        <dbReference type="EMBL" id="MDR4125997.1"/>
    </source>
</evidence>
<dbReference type="PROSITE" id="PS50857">
    <property type="entry name" value="COX2_CUA"/>
    <property type="match status" value="1"/>
</dbReference>
<evidence type="ECO:0000256" key="9">
    <source>
        <dbReference type="ARBA" id="ARBA00047816"/>
    </source>
</evidence>
<evidence type="ECO:0000256" key="8">
    <source>
        <dbReference type="ARBA" id="ARBA00023136"/>
    </source>
</evidence>
<organism evidence="12 13">
    <name type="scientific">Yanghanlia caeni</name>
    <dbReference type="NCBI Taxonomy" id="3064283"/>
    <lineage>
        <taxon>Bacteria</taxon>
        <taxon>Pseudomonadati</taxon>
        <taxon>Pseudomonadota</taxon>
        <taxon>Betaproteobacteria</taxon>
        <taxon>Burkholderiales</taxon>
        <taxon>Alcaligenaceae</taxon>
        <taxon>Yanghanlia</taxon>
    </lineage>
</organism>
<dbReference type="Pfam" id="PF00116">
    <property type="entry name" value="COX2"/>
    <property type="match status" value="1"/>
</dbReference>
<keyword evidence="7" id="KW-0186">Copper</keyword>
<proteinExistence type="inferred from homology"/>
<feature type="transmembrane region" description="Helical" evidence="10">
    <location>
        <begin position="86"/>
        <end position="109"/>
    </location>
</feature>
<evidence type="ECO:0000256" key="10">
    <source>
        <dbReference type="SAM" id="Phobius"/>
    </source>
</evidence>
<dbReference type="RefSeq" id="WP_165279658.1">
    <property type="nucleotide sequence ID" value="NZ_JAUZQE010000016.1"/>
</dbReference>
<feature type="domain" description="Cytochrome oxidase subunit II copper A binding" evidence="11">
    <location>
        <begin position="127"/>
        <end position="248"/>
    </location>
</feature>
<evidence type="ECO:0000259" key="11">
    <source>
        <dbReference type="PROSITE" id="PS50857"/>
    </source>
</evidence>
<evidence type="ECO:0000256" key="1">
    <source>
        <dbReference type="ARBA" id="ARBA00004370"/>
    </source>
</evidence>
<dbReference type="InterPro" id="IPR045187">
    <property type="entry name" value="CcO_II"/>
</dbReference>
<keyword evidence="6" id="KW-0249">Electron transport</keyword>
<evidence type="ECO:0000256" key="6">
    <source>
        <dbReference type="ARBA" id="ARBA00022982"/>
    </source>
</evidence>
<keyword evidence="10" id="KW-1133">Transmembrane helix</keyword>
<evidence type="ECO:0000256" key="2">
    <source>
        <dbReference type="ARBA" id="ARBA00004418"/>
    </source>
</evidence>